<keyword evidence="6" id="KW-1185">Reference proteome</keyword>
<dbReference type="PROSITE" id="PS51257">
    <property type="entry name" value="PROKAR_LIPOPROTEIN"/>
    <property type="match status" value="1"/>
</dbReference>
<sequence length="382" mass="43074">MTRTLYIISVLTSVFLWTACGDAEKDAKTPSENNVIIQEELRLTQTQFESNEMELGKLSEQEFPSITQATGMIDVPPQNKAVVSTFMGGYIKDTPLLIGDAVKKGQFLVSIENTDFVQIQQEYLEVAEQLSYLKSEFQRQRTLLDENITSQKNYLKAESDYKRALAMYNGLHKKLTMLSIDPANVEAGNITSVVRLYAPISGSITKVNVSRGMYVSPADNILEIINIDHMHLELSVFEKDILKLKKEQEIIFRVPEASNETFKAKVHLVGTAVDENSRTLKVHGHFENDSDLNFAVGMFVEAQIVTNKNMAKALPDEAIVAIDNKSYVLKLDKKTDGTYFFSKNEVKIREEYNGFTRIENTDSFNDTDEFLTKGAFNIISGE</sequence>
<comment type="similarity">
    <text evidence="1">Belongs to the membrane fusion protein (MFP) (TC 8.A.1) family.</text>
</comment>
<dbReference type="NCBIfam" id="TIGR01730">
    <property type="entry name" value="RND_mfp"/>
    <property type="match status" value="1"/>
</dbReference>
<keyword evidence="2" id="KW-0813">Transport</keyword>
<organism evidence="5 6">
    <name type="scientific">Gillisia lutea</name>
    <dbReference type="NCBI Taxonomy" id="2909668"/>
    <lineage>
        <taxon>Bacteria</taxon>
        <taxon>Pseudomonadati</taxon>
        <taxon>Bacteroidota</taxon>
        <taxon>Flavobacteriia</taxon>
        <taxon>Flavobacteriales</taxon>
        <taxon>Flavobacteriaceae</taxon>
        <taxon>Gillisia</taxon>
    </lineage>
</organism>
<reference evidence="5" key="1">
    <citation type="submission" date="2022-01" db="EMBL/GenBank/DDBJ databases">
        <title>Gillisia lutea sp. nov., isolated from marine plastic residues from the Malvarosa beach (Valencia, Spain).</title>
        <authorList>
            <person name="Vidal-Verdu A."/>
            <person name="Molina-Menor E."/>
            <person name="Satari L."/>
            <person name="Pascual J."/>
            <person name="Pereto J."/>
            <person name="Porcar M."/>
        </authorList>
    </citation>
    <scope>NUCLEOTIDE SEQUENCE</scope>
    <source>
        <strain evidence="5">M10.2A</strain>
    </source>
</reference>
<dbReference type="InterPro" id="IPR006143">
    <property type="entry name" value="RND_pump_MFP"/>
</dbReference>
<dbReference type="InterPro" id="IPR058792">
    <property type="entry name" value="Beta-barrel_RND_2"/>
</dbReference>
<evidence type="ECO:0000313" key="6">
    <source>
        <dbReference type="Proteomes" id="UP001179363"/>
    </source>
</evidence>
<name>A0ABS9EE61_9FLAO</name>
<dbReference type="InterPro" id="IPR051909">
    <property type="entry name" value="MFP_Cation_Efflux"/>
</dbReference>
<gene>
    <name evidence="5" type="ORF">L1I30_05650</name>
</gene>
<dbReference type="RefSeq" id="WP_236133291.1">
    <property type="nucleotide sequence ID" value="NZ_JAKGTH010000007.1"/>
</dbReference>
<dbReference type="Gene3D" id="2.40.50.100">
    <property type="match status" value="1"/>
</dbReference>
<evidence type="ECO:0000259" key="4">
    <source>
        <dbReference type="Pfam" id="PF25954"/>
    </source>
</evidence>
<dbReference type="PANTHER" id="PTHR30097:SF4">
    <property type="entry name" value="SLR6042 PROTEIN"/>
    <property type="match status" value="1"/>
</dbReference>
<dbReference type="PANTHER" id="PTHR30097">
    <property type="entry name" value="CATION EFFLUX SYSTEM PROTEIN CUSB"/>
    <property type="match status" value="1"/>
</dbReference>
<protein>
    <submittedName>
        <fullName evidence="5">Efflux RND transporter periplasmic adaptor subunit</fullName>
    </submittedName>
</protein>
<evidence type="ECO:0000256" key="1">
    <source>
        <dbReference type="ARBA" id="ARBA00009477"/>
    </source>
</evidence>
<evidence type="ECO:0000256" key="2">
    <source>
        <dbReference type="ARBA" id="ARBA00022448"/>
    </source>
</evidence>
<dbReference type="InterPro" id="IPR058625">
    <property type="entry name" value="MdtA-like_BSH"/>
</dbReference>
<dbReference type="EMBL" id="JAKGTH010000007">
    <property type="protein sequence ID" value="MCF4101141.1"/>
    <property type="molecule type" value="Genomic_DNA"/>
</dbReference>
<evidence type="ECO:0000313" key="5">
    <source>
        <dbReference type="EMBL" id="MCF4101141.1"/>
    </source>
</evidence>
<evidence type="ECO:0000259" key="3">
    <source>
        <dbReference type="Pfam" id="PF25917"/>
    </source>
</evidence>
<dbReference type="Pfam" id="PF25954">
    <property type="entry name" value="Beta-barrel_RND_2"/>
    <property type="match status" value="1"/>
</dbReference>
<feature type="domain" description="CusB-like beta-barrel" evidence="4">
    <location>
        <begin position="232"/>
        <end position="306"/>
    </location>
</feature>
<dbReference type="Gene3D" id="1.10.287.470">
    <property type="entry name" value="Helix hairpin bin"/>
    <property type="match status" value="1"/>
</dbReference>
<proteinExistence type="inferred from homology"/>
<dbReference type="SUPFAM" id="SSF111369">
    <property type="entry name" value="HlyD-like secretion proteins"/>
    <property type="match status" value="1"/>
</dbReference>
<accession>A0ABS9EE61</accession>
<dbReference type="Proteomes" id="UP001179363">
    <property type="component" value="Unassembled WGS sequence"/>
</dbReference>
<feature type="domain" description="Multidrug resistance protein MdtA-like barrel-sandwich hybrid" evidence="3">
    <location>
        <begin position="81"/>
        <end position="220"/>
    </location>
</feature>
<dbReference type="Gene3D" id="2.40.30.170">
    <property type="match status" value="1"/>
</dbReference>
<dbReference type="Pfam" id="PF25917">
    <property type="entry name" value="BSH_RND"/>
    <property type="match status" value="1"/>
</dbReference>
<comment type="caution">
    <text evidence="5">The sequence shown here is derived from an EMBL/GenBank/DDBJ whole genome shotgun (WGS) entry which is preliminary data.</text>
</comment>